<protein>
    <submittedName>
        <fullName evidence="1">Uncharacterized protein</fullName>
    </submittedName>
</protein>
<sequence length="216" mass="25381">MLSCSRFYLPLLLFFSGYAFALPKYEAYGRIETKIHGSHKDDFIGKIIKFDSVKVPQEILELEFSSDKKYILKREDIEITVFKDDDNFNKIRIFTKYDLLLKRQKELSGYFYAICPVVESVEKDLSKIIDVRIVDGRKITEIEPKFEILSERIIDPGFFSIDNDPRNRHIILTNQPSESFMETKLEILCLKAATEIYNIIIEERNRANALEDFENE</sequence>
<keyword evidence="2" id="KW-1185">Reference proteome</keyword>
<evidence type="ECO:0000313" key="1">
    <source>
        <dbReference type="EMBL" id="SDC37496.1"/>
    </source>
</evidence>
<gene>
    <name evidence="1" type="ORF">SAMN05421749_104281</name>
</gene>
<reference evidence="2" key="1">
    <citation type="submission" date="2016-09" db="EMBL/GenBank/DDBJ databases">
        <authorList>
            <person name="Varghese N."/>
            <person name="Submissions S."/>
        </authorList>
    </citation>
    <scope>NUCLEOTIDE SEQUENCE [LARGE SCALE GENOMIC DNA]</scope>
    <source>
        <strain evidence="2">ANC 3699</strain>
    </source>
</reference>
<dbReference type="EMBL" id="FMYK01000004">
    <property type="protein sequence ID" value="SDC37496.1"/>
    <property type="molecule type" value="Genomic_DNA"/>
</dbReference>
<evidence type="ECO:0000313" key="2">
    <source>
        <dbReference type="Proteomes" id="UP000242317"/>
    </source>
</evidence>
<dbReference type="RefSeq" id="WP_092619531.1">
    <property type="nucleotide sequence ID" value="NZ_FMYK01000004.1"/>
</dbReference>
<accession>A0A1G6L480</accession>
<dbReference type="Proteomes" id="UP000242317">
    <property type="component" value="Unassembled WGS sequence"/>
</dbReference>
<proteinExistence type="predicted"/>
<dbReference type="AlphaFoldDB" id="A0A1G6L480"/>
<name>A0A1G6L480_9GAMM</name>
<organism evidence="1 2">
    <name type="scientific">Acinetobacter marinus</name>
    <dbReference type="NCBI Taxonomy" id="281375"/>
    <lineage>
        <taxon>Bacteria</taxon>
        <taxon>Pseudomonadati</taxon>
        <taxon>Pseudomonadota</taxon>
        <taxon>Gammaproteobacteria</taxon>
        <taxon>Moraxellales</taxon>
        <taxon>Moraxellaceae</taxon>
        <taxon>Acinetobacter</taxon>
    </lineage>
</organism>